<dbReference type="InterPro" id="IPR000164">
    <property type="entry name" value="Histone_H3/CENP-A"/>
</dbReference>
<dbReference type="GO" id="GO:0003677">
    <property type="term" value="F:DNA binding"/>
    <property type="evidence" value="ECO:0007669"/>
    <property type="project" value="InterPro"/>
</dbReference>
<reference evidence="3" key="1">
    <citation type="submission" date="2021-02" db="EMBL/GenBank/DDBJ databases">
        <authorList>
            <person name="Nowell W R."/>
        </authorList>
    </citation>
    <scope>NUCLEOTIDE SEQUENCE</scope>
</reference>
<accession>A0A822A5X3</accession>
<evidence type="ECO:0000313" key="3">
    <source>
        <dbReference type="EMBL" id="CAF4996728.1"/>
    </source>
</evidence>
<evidence type="ECO:0000256" key="1">
    <source>
        <dbReference type="SAM" id="MobiDB-lite"/>
    </source>
</evidence>
<dbReference type="Gene3D" id="3.40.50.410">
    <property type="entry name" value="von Willebrand factor, type A domain"/>
    <property type="match status" value="1"/>
</dbReference>
<feature type="domain" description="VWFA" evidence="2">
    <location>
        <begin position="125"/>
        <end position="213"/>
    </location>
</feature>
<protein>
    <recommendedName>
        <fullName evidence="2">VWFA domain-containing protein</fullName>
    </recommendedName>
</protein>
<dbReference type="InterPro" id="IPR051266">
    <property type="entry name" value="CLCR"/>
</dbReference>
<dbReference type="GO" id="GO:0000786">
    <property type="term" value="C:nucleosome"/>
    <property type="evidence" value="ECO:0007669"/>
    <property type="project" value="InterPro"/>
</dbReference>
<dbReference type="EMBL" id="CAJOBR010031837">
    <property type="protein sequence ID" value="CAF4996728.1"/>
    <property type="molecule type" value="Genomic_DNA"/>
</dbReference>
<gene>
    <name evidence="3" type="ORF">QYT958_LOCUS37689</name>
</gene>
<dbReference type="Pfam" id="PF13519">
    <property type="entry name" value="VWA_2"/>
    <property type="match status" value="1"/>
</dbReference>
<name>A0A822A5X3_9BILA</name>
<dbReference type="PANTHER" id="PTHR10579">
    <property type="entry name" value="CALCIUM-ACTIVATED CHLORIDE CHANNEL REGULATOR"/>
    <property type="match status" value="1"/>
</dbReference>
<dbReference type="Proteomes" id="UP000663848">
    <property type="component" value="Unassembled WGS sequence"/>
</dbReference>
<dbReference type="AlphaFoldDB" id="A0A822A5X3"/>
<organism evidence="3 4">
    <name type="scientific">Rotaria socialis</name>
    <dbReference type="NCBI Taxonomy" id="392032"/>
    <lineage>
        <taxon>Eukaryota</taxon>
        <taxon>Metazoa</taxon>
        <taxon>Spiralia</taxon>
        <taxon>Gnathifera</taxon>
        <taxon>Rotifera</taxon>
        <taxon>Eurotatoria</taxon>
        <taxon>Bdelloidea</taxon>
        <taxon>Philodinida</taxon>
        <taxon>Philodinidae</taxon>
        <taxon>Rotaria</taxon>
    </lineage>
</organism>
<dbReference type="PRINTS" id="PR00622">
    <property type="entry name" value="HISTONEH3"/>
</dbReference>
<feature type="non-terminal residue" evidence="3">
    <location>
        <position position="213"/>
    </location>
</feature>
<dbReference type="InterPro" id="IPR002035">
    <property type="entry name" value="VWF_A"/>
</dbReference>
<dbReference type="PANTHER" id="PTHR10579:SF43">
    <property type="entry name" value="ZINC FINGER (C3HC4-TYPE RING FINGER) FAMILY PROTEIN"/>
    <property type="match status" value="1"/>
</dbReference>
<dbReference type="PROSITE" id="PS50234">
    <property type="entry name" value="VWFA"/>
    <property type="match status" value="1"/>
</dbReference>
<sequence length="213" mass="23340">MARTKQTARKSVGGKAPRKSAVFQTYAKRKQVQAKQQGKAEVTEAELEATAPADVTYDVSYESSFYAHHFTAQPTTTDLFMPSYGIATTVDPLENGNQNIEHWLSVNFNSCLDGAGIRTHRARLHLVITLDISGSMSDRFEGEPGKTKLQIAQQSLLTLLKQLGPDDALGIVLFNHSATVLQPIERISSIDKKKLEENILKLRASGGTTIARA</sequence>
<feature type="region of interest" description="Disordered" evidence="1">
    <location>
        <begin position="1"/>
        <end position="20"/>
    </location>
</feature>
<dbReference type="InterPro" id="IPR036465">
    <property type="entry name" value="vWFA_dom_sf"/>
</dbReference>
<dbReference type="SUPFAM" id="SSF53300">
    <property type="entry name" value="vWA-like"/>
    <property type="match status" value="1"/>
</dbReference>
<proteinExistence type="predicted"/>
<comment type="caution">
    <text evidence="3">The sequence shown here is derived from an EMBL/GenBank/DDBJ whole genome shotgun (WGS) entry which is preliminary data.</text>
</comment>
<evidence type="ECO:0000313" key="4">
    <source>
        <dbReference type="Proteomes" id="UP000663848"/>
    </source>
</evidence>
<dbReference type="GO" id="GO:0030527">
    <property type="term" value="F:structural constituent of chromatin"/>
    <property type="evidence" value="ECO:0007669"/>
    <property type="project" value="InterPro"/>
</dbReference>
<evidence type="ECO:0000259" key="2">
    <source>
        <dbReference type="PROSITE" id="PS50234"/>
    </source>
</evidence>